<dbReference type="InterPro" id="IPR018060">
    <property type="entry name" value="HTH_AraC"/>
</dbReference>
<dbReference type="OrthoDB" id="6670788at2"/>
<dbReference type="InterPro" id="IPR018062">
    <property type="entry name" value="HTH_AraC-typ_CS"/>
</dbReference>
<reference evidence="7" key="1">
    <citation type="submission" date="2018-07" db="EMBL/GenBank/DDBJ databases">
        <authorList>
            <person name="Safronova V.I."/>
            <person name="Chirak E.R."/>
            <person name="Sazanova A.L."/>
        </authorList>
    </citation>
    <scope>NUCLEOTIDE SEQUENCE [LARGE SCALE GENOMIC DNA]</scope>
    <source>
        <strain evidence="7">RCAM04685</strain>
    </source>
</reference>
<dbReference type="InterPro" id="IPR009057">
    <property type="entry name" value="Homeodomain-like_sf"/>
</dbReference>
<dbReference type="AlphaFoldDB" id="A0A370KXN6"/>
<dbReference type="GO" id="GO:0043565">
    <property type="term" value="F:sequence-specific DNA binding"/>
    <property type="evidence" value="ECO:0007669"/>
    <property type="project" value="InterPro"/>
</dbReference>
<keyword evidence="1" id="KW-0805">Transcription regulation</keyword>
<evidence type="ECO:0000256" key="3">
    <source>
        <dbReference type="ARBA" id="ARBA00023163"/>
    </source>
</evidence>
<dbReference type="PROSITE" id="PS01124">
    <property type="entry name" value="HTH_ARAC_FAMILY_2"/>
    <property type="match status" value="1"/>
</dbReference>
<dbReference type="PANTHER" id="PTHR47893:SF1">
    <property type="entry name" value="REGULATORY PROTEIN PCHR"/>
    <property type="match status" value="1"/>
</dbReference>
<proteinExistence type="predicted"/>
<organism evidence="6 7">
    <name type="scientific">Bosea caraganae</name>
    <dbReference type="NCBI Taxonomy" id="2763117"/>
    <lineage>
        <taxon>Bacteria</taxon>
        <taxon>Pseudomonadati</taxon>
        <taxon>Pseudomonadota</taxon>
        <taxon>Alphaproteobacteria</taxon>
        <taxon>Hyphomicrobiales</taxon>
        <taxon>Boseaceae</taxon>
        <taxon>Bosea</taxon>
    </lineage>
</organism>
<feature type="region of interest" description="Disordered" evidence="4">
    <location>
        <begin position="310"/>
        <end position="342"/>
    </location>
</feature>
<dbReference type="GO" id="GO:0003700">
    <property type="term" value="F:DNA-binding transcription factor activity"/>
    <property type="evidence" value="ECO:0007669"/>
    <property type="project" value="InterPro"/>
</dbReference>
<comment type="caution">
    <text evidence="6">The sequence shown here is derived from an EMBL/GenBank/DDBJ whole genome shotgun (WGS) entry which is preliminary data.</text>
</comment>
<protein>
    <submittedName>
        <fullName evidence="6">AraC family transcriptional regulator</fullName>
    </submittedName>
</protein>
<dbReference type="EMBL" id="QQTP01000028">
    <property type="protein sequence ID" value="RDJ19764.1"/>
    <property type="molecule type" value="Genomic_DNA"/>
</dbReference>
<accession>A0A370KXN6</accession>
<evidence type="ECO:0000256" key="1">
    <source>
        <dbReference type="ARBA" id="ARBA00023015"/>
    </source>
</evidence>
<evidence type="ECO:0000259" key="5">
    <source>
        <dbReference type="PROSITE" id="PS01124"/>
    </source>
</evidence>
<dbReference type="SUPFAM" id="SSF46689">
    <property type="entry name" value="Homeodomain-like"/>
    <property type="match status" value="1"/>
</dbReference>
<keyword evidence="3" id="KW-0804">Transcription</keyword>
<evidence type="ECO:0000256" key="4">
    <source>
        <dbReference type="SAM" id="MobiDB-lite"/>
    </source>
</evidence>
<evidence type="ECO:0000313" key="7">
    <source>
        <dbReference type="Proteomes" id="UP000255207"/>
    </source>
</evidence>
<dbReference type="PROSITE" id="PS00041">
    <property type="entry name" value="HTH_ARAC_FAMILY_1"/>
    <property type="match status" value="1"/>
</dbReference>
<keyword evidence="2" id="KW-0238">DNA-binding</keyword>
<dbReference type="Pfam" id="PF12833">
    <property type="entry name" value="HTH_18"/>
    <property type="match status" value="1"/>
</dbReference>
<dbReference type="InterPro" id="IPR053142">
    <property type="entry name" value="PchR_regulatory_protein"/>
</dbReference>
<keyword evidence="7" id="KW-1185">Reference proteome</keyword>
<gene>
    <name evidence="6" type="ORF">DWE98_27950</name>
</gene>
<dbReference type="SMART" id="SM00342">
    <property type="entry name" value="HTH_ARAC"/>
    <property type="match status" value="1"/>
</dbReference>
<feature type="domain" description="HTH araC/xylS-type" evidence="5">
    <location>
        <begin position="223"/>
        <end position="320"/>
    </location>
</feature>
<dbReference type="Proteomes" id="UP000255207">
    <property type="component" value="Unassembled WGS sequence"/>
</dbReference>
<sequence length="342" mass="37626">MSSSLDLDVDDLMSALRSKPILSGTEVWDPLEKVILSPPSYRLIDIGFVLCLQNYRMLQPSRSRLMRRNCVTLQFTQSGAYRLYGSGQVRQVRSGSVRLNAMPASVSEFAGNMHMRGASIFIERELLIDSFGLRPDLWPAEYRATFATKAPSPVSIEMPLTPEMWLILDAMIDCTFNEPIRNVYLTAKAMELLSLTVMLFNGLARPNAVAGLSPAAREQRLIEAAALIYRSELGRPPSIEALSRRLGLNRNKLTDGFRSAFGTTPAEYSRQIRLEWAARRLSEGLDVGQAAAEVGYDSTAAFGRAFQQRYSRTPSSQAPAEPVVAAGYPSPGDEAASSHLAG</sequence>
<name>A0A370KXN6_9HYPH</name>
<evidence type="ECO:0000313" key="6">
    <source>
        <dbReference type="EMBL" id="RDJ19764.1"/>
    </source>
</evidence>
<dbReference type="PANTHER" id="PTHR47893">
    <property type="entry name" value="REGULATORY PROTEIN PCHR"/>
    <property type="match status" value="1"/>
</dbReference>
<evidence type="ECO:0000256" key="2">
    <source>
        <dbReference type="ARBA" id="ARBA00023125"/>
    </source>
</evidence>
<dbReference type="Gene3D" id="1.10.10.60">
    <property type="entry name" value="Homeodomain-like"/>
    <property type="match status" value="1"/>
</dbReference>